<evidence type="ECO:0000313" key="2">
    <source>
        <dbReference type="Proteomes" id="UP001519460"/>
    </source>
</evidence>
<dbReference type="AlphaFoldDB" id="A0ABD0K555"/>
<comment type="caution">
    <text evidence="1">The sequence shown here is derived from an EMBL/GenBank/DDBJ whole genome shotgun (WGS) entry which is preliminary data.</text>
</comment>
<dbReference type="EMBL" id="JACVVK020000242">
    <property type="protein sequence ID" value="KAK7482572.1"/>
    <property type="molecule type" value="Genomic_DNA"/>
</dbReference>
<evidence type="ECO:0000313" key="1">
    <source>
        <dbReference type="EMBL" id="KAK7482572.1"/>
    </source>
</evidence>
<reference evidence="1 2" key="1">
    <citation type="journal article" date="2023" name="Sci. Data">
        <title>Genome assembly of the Korean intertidal mud-creeper Batillaria attramentaria.</title>
        <authorList>
            <person name="Patra A.K."/>
            <person name="Ho P.T."/>
            <person name="Jun S."/>
            <person name="Lee S.J."/>
            <person name="Kim Y."/>
            <person name="Won Y.J."/>
        </authorList>
    </citation>
    <scope>NUCLEOTIDE SEQUENCE [LARGE SCALE GENOMIC DNA]</scope>
    <source>
        <strain evidence="1">Wonlab-2016</strain>
    </source>
</reference>
<gene>
    <name evidence="1" type="ORF">BaRGS_00026173</name>
</gene>
<proteinExistence type="predicted"/>
<protein>
    <submittedName>
        <fullName evidence="1">Uncharacterized protein</fullName>
    </submittedName>
</protein>
<keyword evidence="2" id="KW-1185">Reference proteome</keyword>
<organism evidence="1 2">
    <name type="scientific">Batillaria attramentaria</name>
    <dbReference type="NCBI Taxonomy" id="370345"/>
    <lineage>
        <taxon>Eukaryota</taxon>
        <taxon>Metazoa</taxon>
        <taxon>Spiralia</taxon>
        <taxon>Lophotrochozoa</taxon>
        <taxon>Mollusca</taxon>
        <taxon>Gastropoda</taxon>
        <taxon>Caenogastropoda</taxon>
        <taxon>Sorbeoconcha</taxon>
        <taxon>Cerithioidea</taxon>
        <taxon>Batillariidae</taxon>
        <taxon>Batillaria</taxon>
    </lineage>
</organism>
<name>A0ABD0K555_9CAEN</name>
<dbReference type="Proteomes" id="UP001519460">
    <property type="component" value="Unassembled WGS sequence"/>
</dbReference>
<accession>A0ABD0K555</accession>
<sequence length="119" mass="13319">MSTVGERIVSVKTGAPRADSLPRAEEPVCTITGIGDTTNHSEVLAEDVINPLAVILHPASHFHIRLFCRDRLLDKILLIVMEKAIDLVENAPLFLTCFKLTNFQPSYFRDQEQKHPCPP</sequence>